<protein>
    <submittedName>
        <fullName evidence="1">HAD family hydrolase</fullName>
        <ecNumber evidence="1">3.-.-.-</ecNumber>
    </submittedName>
</protein>
<gene>
    <name evidence="1" type="ORF">QUV98_02895</name>
</gene>
<dbReference type="RefSeq" id="WP_087936569.1">
    <property type="nucleotide sequence ID" value="NZ_JAUDCK010000006.1"/>
</dbReference>
<dbReference type="InterPro" id="IPR023214">
    <property type="entry name" value="HAD_sf"/>
</dbReference>
<dbReference type="EC" id="3.-.-.-" evidence="1"/>
<sequence length="272" mass="30900">MYQMILSDLDETLLVNHHVPKFNQEAIRQLKDVKFVPATGRSFSMIEDILEEIGTANQAHEYSICFNGGLIVENQNAQILSFQGLTFDQAKQLFDLGENYDVCIMIFTLNHCYLFKPDPTEIARKKAQKAAFTVIDDYHMDFLKNEKIAKFLYVKPDMDYLKSVEQDLPEDIKKQFSISYSSYRYLEFNPLGVSKGAALKWLADYLHIDKQNVIAIGDNYNDVSMIQEAGLGVCVAGGAQDIQAISDYVTTVDYDQGAVKEVIEKFILKGEK</sequence>
<dbReference type="Pfam" id="PF08282">
    <property type="entry name" value="Hydrolase_3"/>
    <property type="match status" value="1"/>
</dbReference>
<keyword evidence="2" id="KW-1185">Reference proteome</keyword>
<dbReference type="SUPFAM" id="SSF56784">
    <property type="entry name" value="HAD-like"/>
    <property type="match status" value="1"/>
</dbReference>
<dbReference type="InterPro" id="IPR036412">
    <property type="entry name" value="HAD-like_sf"/>
</dbReference>
<dbReference type="Gene3D" id="3.40.50.1000">
    <property type="entry name" value="HAD superfamily/HAD-like"/>
    <property type="match status" value="1"/>
</dbReference>
<dbReference type="SFLD" id="SFLDG01140">
    <property type="entry name" value="C2.B:_Phosphomannomutase_and_P"/>
    <property type="match status" value="1"/>
</dbReference>
<proteinExistence type="predicted"/>
<keyword evidence="1" id="KW-0378">Hydrolase</keyword>
<dbReference type="InterPro" id="IPR000150">
    <property type="entry name" value="Cof"/>
</dbReference>
<comment type="caution">
    <text evidence="1">The sequence shown here is derived from an EMBL/GenBank/DDBJ whole genome shotgun (WGS) entry which is preliminary data.</text>
</comment>
<reference evidence="1 2" key="2">
    <citation type="submission" date="2023-06" db="EMBL/GenBank/DDBJ databases">
        <authorList>
            <person name="Zeman M."/>
            <person name="Kubasova T."/>
            <person name="Jahodarova E."/>
            <person name="Nykrynova M."/>
            <person name="Rychlik I."/>
        </authorList>
    </citation>
    <scope>NUCLEOTIDE SEQUENCE [LARGE SCALE GENOMIC DNA]</scope>
    <source>
        <strain evidence="1 2">ET341</strain>
    </source>
</reference>
<evidence type="ECO:0000313" key="2">
    <source>
        <dbReference type="Proteomes" id="UP001529275"/>
    </source>
</evidence>
<dbReference type="Proteomes" id="UP001529275">
    <property type="component" value="Unassembled WGS sequence"/>
</dbReference>
<dbReference type="NCBIfam" id="TIGR00099">
    <property type="entry name" value="Cof-subfamily"/>
    <property type="match status" value="1"/>
</dbReference>
<dbReference type="EMBL" id="JAUDCK010000006">
    <property type="protein sequence ID" value="MDM8195263.1"/>
    <property type="molecule type" value="Genomic_DNA"/>
</dbReference>
<dbReference type="NCBIfam" id="TIGR01484">
    <property type="entry name" value="HAD-SF-IIB"/>
    <property type="match status" value="1"/>
</dbReference>
<dbReference type="GO" id="GO:0016787">
    <property type="term" value="F:hydrolase activity"/>
    <property type="evidence" value="ECO:0007669"/>
    <property type="project" value="UniProtKB-KW"/>
</dbReference>
<dbReference type="InterPro" id="IPR006379">
    <property type="entry name" value="HAD-SF_hydro_IIB"/>
</dbReference>
<dbReference type="PANTHER" id="PTHR10000">
    <property type="entry name" value="PHOSPHOSERINE PHOSPHATASE"/>
    <property type="match status" value="1"/>
</dbReference>
<dbReference type="SFLD" id="SFLDS00003">
    <property type="entry name" value="Haloacid_Dehalogenase"/>
    <property type="match status" value="1"/>
</dbReference>
<accession>A0ABT7UGI1</accession>
<reference evidence="2" key="1">
    <citation type="submission" date="2023-06" db="EMBL/GenBank/DDBJ databases">
        <title>Identification and characterization of horizontal gene transfer across gut microbiota members of farm animals based on homology search.</title>
        <authorList>
            <person name="Zeman M."/>
            <person name="Kubasova T."/>
            <person name="Jahodarova E."/>
            <person name="Nykrynova M."/>
            <person name="Rychlik I."/>
        </authorList>
    </citation>
    <scope>NUCLEOTIDE SEQUENCE [LARGE SCALE GENOMIC DNA]</scope>
    <source>
        <strain evidence="2">ET341</strain>
    </source>
</reference>
<evidence type="ECO:0000313" key="1">
    <source>
        <dbReference type="EMBL" id="MDM8195263.1"/>
    </source>
</evidence>
<organism evidence="1 2">
    <name type="scientific">Massilimicrobiota timonensis</name>
    <dbReference type="NCBI Taxonomy" id="1776392"/>
    <lineage>
        <taxon>Bacteria</taxon>
        <taxon>Bacillati</taxon>
        <taxon>Bacillota</taxon>
        <taxon>Erysipelotrichia</taxon>
        <taxon>Erysipelotrichales</taxon>
        <taxon>Erysipelotrichaceae</taxon>
        <taxon>Massilimicrobiota</taxon>
    </lineage>
</organism>
<dbReference type="PANTHER" id="PTHR10000:SF8">
    <property type="entry name" value="HAD SUPERFAMILY HYDROLASE-LIKE, TYPE 3"/>
    <property type="match status" value="1"/>
</dbReference>
<name>A0ABT7UGI1_9FIRM</name>
<dbReference type="CDD" id="cd07516">
    <property type="entry name" value="HAD_Pase"/>
    <property type="match status" value="1"/>
</dbReference>
<dbReference type="Gene3D" id="3.30.1240.10">
    <property type="match status" value="1"/>
</dbReference>